<feature type="transmembrane region" description="Helical" evidence="8">
    <location>
        <begin position="21"/>
        <end position="41"/>
    </location>
</feature>
<comment type="caution">
    <text evidence="10">The sequence shown here is derived from an EMBL/GenBank/DDBJ whole genome shotgun (WGS) entry which is preliminary data.</text>
</comment>
<dbReference type="PANTHER" id="PTHR42718">
    <property type="entry name" value="MAJOR FACILITATOR SUPERFAMILY MULTIDRUG TRANSPORTER MFSC"/>
    <property type="match status" value="1"/>
</dbReference>
<feature type="transmembrane region" description="Helical" evidence="8">
    <location>
        <begin position="205"/>
        <end position="225"/>
    </location>
</feature>
<dbReference type="PRINTS" id="PR01036">
    <property type="entry name" value="TCRTETB"/>
</dbReference>
<evidence type="ECO:0000256" key="1">
    <source>
        <dbReference type="ARBA" id="ARBA00004651"/>
    </source>
</evidence>
<feature type="transmembrane region" description="Helical" evidence="8">
    <location>
        <begin position="172"/>
        <end position="193"/>
    </location>
</feature>
<feature type="domain" description="Major facilitator superfamily (MFS) profile" evidence="9">
    <location>
        <begin position="19"/>
        <end position="513"/>
    </location>
</feature>
<dbReference type="CDD" id="cd17503">
    <property type="entry name" value="MFS_LmrB_MDR_like"/>
    <property type="match status" value="1"/>
</dbReference>
<keyword evidence="5 8" id="KW-0812">Transmembrane</keyword>
<dbReference type="RefSeq" id="WP_080920620.1">
    <property type="nucleotide sequence ID" value="NZ_MDET01000026.1"/>
</dbReference>
<organism evidence="10 11">
    <name type="scientific">Manganibacter manganicus</name>
    <dbReference type="NCBI Taxonomy" id="1873176"/>
    <lineage>
        <taxon>Bacteria</taxon>
        <taxon>Pseudomonadati</taxon>
        <taxon>Pseudomonadota</taxon>
        <taxon>Alphaproteobacteria</taxon>
        <taxon>Hyphomicrobiales</taxon>
        <taxon>Phyllobacteriaceae</taxon>
        <taxon>Manganibacter</taxon>
    </lineage>
</organism>
<feature type="transmembrane region" description="Helical" evidence="8">
    <location>
        <begin position="144"/>
        <end position="166"/>
    </location>
</feature>
<evidence type="ECO:0000256" key="5">
    <source>
        <dbReference type="ARBA" id="ARBA00022692"/>
    </source>
</evidence>
<evidence type="ECO:0000256" key="3">
    <source>
        <dbReference type="ARBA" id="ARBA00022448"/>
    </source>
</evidence>
<evidence type="ECO:0000256" key="6">
    <source>
        <dbReference type="ARBA" id="ARBA00022989"/>
    </source>
</evidence>
<keyword evidence="11" id="KW-1185">Reference proteome</keyword>
<dbReference type="PROSITE" id="PS50850">
    <property type="entry name" value="MFS"/>
    <property type="match status" value="1"/>
</dbReference>
<dbReference type="Proteomes" id="UP000191905">
    <property type="component" value="Unassembled WGS sequence"/>
</dbReference>
<keyword evidence="4" id="KW-1003">Cell membrane</keyword>
<protein>
    <submittedName>
        <fullName evidence="10">Multidrug MFS transporter</fullName>
    </submittedName>
</protein>
<evidence type="ECO:0000259" key="9">
    <source>
        <dbReference type="PROSITE" id="PS50850"/>
    </source>
</evidence>
<dbReference type="InterPro" id="IPR005829">
    <property type="entry name" value="Sugar_transporter_CS"/>
</dbReference>
<gene>
    <name evidence="10" type="ORF">BFN67_21220</name>
</gene>
<dbReference type="InterPro" id="IPR011701">
    <property type="entry name" value="MFS"/>
</dbReference>
<evidence type="ECO:0000256" key="8">
    <source>
        <dbReference type="SAM" id="Phobius"/>
    </source>
</evidence>
<proteinExistence type="inferred from homology"/>
<evidence type="ECO:0000256" key="2">
    <source>
        <dbReference type="ARBA" id="ARBA00008537"/>
    </source>
</evidence>
<feature type="transmembrane region" description="Helical" evidence="8">
    <location>
        <begin position="490"/>
        <end position="508"/>
    </location>
</feature>
<dbReference type="Gene3D" id="1.20.1720.10">
    <property type="entry name" value="Multidrug resistance protein D"/>
    <property type="match status" value="1"/>
</dbReference>
<dbReference type="SUPFAM" id="SSF103473">
    <property type="entry name" value="MFS general substrate transporter"/>
    <property type="match status" value="1"/>
</dbReference>
<dbReference type="OrthoDB" id="9812221at2"/>
<sequence length="523" mass="55975">MSSIDDLFAQYGPAYRWLSTGTVMVAAVAVVLSTTIVNVAIPDVMGTFGISQVQAQWISTGFLAAMTATMLLTDWADKNFGLRASMTAALAVFMCGSILGGIAPNENVLTIARVIQGAAAGLVQPLAMVLLFQVFPRDRRGAAMGIYGIGVVLAPALGPWIGGILIDSFNWHYVFFLGVPFAIIGIILSNLFLPTRARTGPRGRFDWTGMAILCVFLAMLLNGLTNAEREGWTSDSILLQFAIATASACLFVWWERHSRKPMLDLELFAHLPFAAASLVAFVLGAGLYGSTYLVPLFVQTIQGFPPTEAGLLLMPSGAILVLIFPIAGRLSDRLPAGLLIGGGMFVFAWSAYLTSAADVDTTFWTFAWWTVLSRIGLGFVFPSLTAASVRVLPQELVGQGSGAVNFVRQLGGAFGVNLLAILVERRETFHAGAFTATQTDANSTTMDLLAKVAGMMKIAGLPDFQQVPAATLYLGRSISIQAQTLAFQDGFLVVMAVFLIALVPTWMLHRAQKNIGKQIAKSS</sequence>
<dbReference type="Pfam" id="PF07690">
    <property type="entry name" value="MFS_1"/>
    <property type="match status" value="1"/>
</dbReference>
<dbReference type="AlphaFoldDB" id="A0A1V8RN41"/>
<feature type="transmembrane region" description="Helical" evidence="8">
    <location>
        <begin position="84"/>
        <end position="104"/>
    </location>
</feature>
<dbReference type="NCBIfam" id="TIGR00711">
    <property type="entry name" value="efflux_EmrB"/>
    <property type="match status" value="1"/>
</dbReference>
<keyword evidence="3" id="KW-0813">Transport</keyword>
<dbReference type="Gene3D" id="1.20.1250.20">
    <property type="entry name" value="MFS general substrate transporter like domains"/>
    <property type="match status" value="1"/>
</dbReference>
<feature type="transmembrane region" description="Helical" evidence="8">
    <location>
        <begin position="110"/>
        <end position="132"/>
    </location>
</feature>
<dbReference type="GO" id="GO:0022857">
    <property type="term" value="F:transmembrane transporter activity"/>
    <property type="evidence" value="ECO:0007669"/>
    <property type="project" value="InterPro"/>
</dbReference>
<dbReference type="InterPro" id="IPR020846">
    <property type="entry name" value="MFS_dom"/>
</dbReference>
<comment type="similarity">
    <text evidence="2">Belongs to the major facilitator superfamily. EmrB family.</text>
</comment>
<feature type="transmembrane region" description="Helical" evidence="8">
    <location>
        <begin position="366"/>
        <end position="392"/>
    </location>
</feature>
<feature type="transmembrane region" description="Helical" evidence="8">
    <location>
        <begin position="309"/>
        <end position="327"/>
    </location>
</feature>
<dbReference type="EMBL" id="MDET01000026">
    <property type="protein sequence ID" value="OQM74607.1"/>
    <property type="molecule type" value="Genomic_DNA"/>
</dbReference>
<dbReference type="InterPro" id="IPR004638">
    <property type="entry name" value="EmrB-like"/>
</dbReference>
<feature type="transmembrane region" description="Helical" evidence="8">
    <location>
        <begin position="237"/>
        <end position="255"/>
    </location>
</feature>
<reference evidence="10 11" key="1">
    <citation type="journal article" date="2016" name="Int. J. Syst. Evol. Microbiol.">
        <title>Pseudaminobacter manganicus sp. nov., isolated from sludge of a manganese mine.</title>
        <authorList>
            <person name="Li J."/>
            <person name="Huang J."/>
            <person name="Liao S."/>
            <person name="Wang G."/>
        </authorList>
    </citation>
    <scope>NUCLEOTIDE SEQUENCE [LARGE SCALE GENOMIC DNA]</scope>
    <source>
        <strain evidence="10 11">JH-7</strain>
    </source>
</reference>
<dbReference type="GO" id="GO:0005886">
    <property type="term" value="C:plasma membrane"/>
    <property type="evidence" value="ECO:0007669"/>
    <property type="project" value="UniProtKB-SubCell"/>
</dbReference>
<dbReference type="PANTHER" id="PTHR42718:SF9">
    <property type="entry name" value="MAJOR FACILITATOR SUPERFAMILY MULTIDRUG TRANSPORTER MFSC"/>
    <property type="match status" value="1"/>
</dbReference>
<feature type="transmembrane region" description="Helical" evidence="8">
    <location>
        <begin position="334"/>
        <end position="354"/>
    </location>
</feature>
<accession>A0A1V8RN41</accession>
<evidence type="ECO:0000256" key="7">
    <source>
        <dbReference type="ARBA" id="ARBA00023136"/>
    </source>
</evidence>
<evidence type="ECO:0000313" key="10">
    <source>
        <dbReference type="EMBL" id="OQM74607.1"/>
    </source>
</evidence>
<dbReference type="InterPro" id="IPR036259">
    <property type="entry name" value="MFS_trans_sf"/>
</dbReference>
<evidence type="ECO:0000313" key="11">
    <source>
        <dbReference type="Proteomes" id="UP000191905"/>
    </source>
</evidence>
<keyword evidence="7 8" id="KW-0472">Membrane</keyword>
<comment type="subcellular location">
    <subcellularLocation>
        <location evidence="1">Cell membrane</location>
        <topology evidence="1">Multi-pass membrane protein</topology>
    </subcellularLocation>
</comment>
<feature type="transmembrane region" description="Helical" evidence="8">
    <location>
        <begin position="267"/>
        <end position="289"/>
    </location>
</feature>
<dbReference type="STRING" id="1873176.BFN67_21220"/>
<dbReference type="PROSITE" id="PS00217">
    <property type="entry name" value="SUGAR_TRANSPORT_2"/>
    <property type="match status" value="1"/>
</dbReference>
<evidence type="ECO:0000256" key="4">
    <source>
        <dbReference type="ARBA" id="ARBA00022475"/>
    </source>
</evidence>
<keyword evidence="6 8" id="KW-1133">Transmembrane helix</keyword>
<name>A0A1V8RN41_9HYPH</name>